<protein>
    <submittedName>
        <fullName evidence="2">Uncharacterized protein</fullName>
    </submittedName>
</protein>
<accession>A0A436ZUV8</accession>
<dbReference type="Proteomes" id="UP000283090">
    <property type="component" value="Unassembled WGS sequence"/>
</dbReference>
<proteinExistence type="predicted"/>
<name>A0A436ZUV8_ARTFL</name>
<dbReference type="OrthoDB" id="5279008at2759"/>
<evidence type="ECO:0000256" key="1">
    <source>
        <dbReference type="SAM" id="MobiDB-lite"/>
    </source>
</evidence>
<dbReference type="EMBL" id="SAEB01000009">
    <property type="protein sequence ID" value="RVD82719.1"/>
    <property type="molecule type" value="Genomic_DNA"/>
</dbReference>
<comment type="caution">
    <text evidence="2">The sequence shown here is derived from an EMBL/GenBank/DDBJ whole genome shotgun (WGS) entry which is preliminary data.</text>
</comment>
<dbReference type="GeneID" id="93589445"/>
<organism evidence="2 3">
    <name type="scientific">Arthrobotrys flagrans</name>
    <name type="common">Nematode-trapping fungus</name>
    <name type="synonym">Trichothecium flagrans</name>
    <dbReference type="NCBI Taxonomy" id="97331"/>
    <lineage>
        <taxon>Eukaryota</taxon>
        <taxon>Fungi</taxon>
        <taxon>Dikarya</taxon>
        <taxon>Ascomycota</taxon>
        <taxon>Pezizomycotina</taxon>
        <taxon>Orbiliomycetes</taxon>
        <taxon>Orbiliales</taxon>
        <taxon>Orbiliaceae</taxon>
        <taxon>Arthrobotrys</taxon>
    </lineage>
</organism>
<reference evidence="2 3" key="1">
    <citation type="submission" date="2019-01" db="EMBL/GenBank/DDBJ databases">
        <title>Intercellular communication is required for trap formation in the nematode-trapping fungus Duddingtonia flagrans.</title>
        <authorList>
            <person name="Youssar L."/>
            <person name="Wernet V."/>
            <person name="Hensel N."/>
            <person name="Hildebrandt H.-G."/>
            <person name="Fischer R."/>
        </authorList>
    </citation>
    <scope>NUCLEOTIDE SEQUENCE [LARGE SCALE GENOMIC DNA]</scope>
    <source>
        <strain evidence="2 3">CBS H-5679</strain>
    </source>
</reference>
<evidence type="ECO:0000313" key="3">
    <source>
        <dbReference type="Proteomes" id="UP000283090"/>
    </source>
</evidence>
<dbReference type="AlphaFoldDB" id="A0A436ZUV8"/>
<dbReference type="STRING" id="97331.A0A436ZUV8"/>
<feature type="region of interest" description="Disordered" evidence="1">
    <location>
        <begin position="447"/>
        <end position="481"/>
    </location>
</feature>
<sequence length="481" mass="55377">METMPIATPKLKNHAIVGLLAKALDNLPNLEAIEFTTTTDVGDVPNAILQSHYPNLKFDIREGKAGKWFKNAYRKAREYAPSRLIEEEYSFENAMEAISQSTWQPKIIRFPGFEDIRGSIWLSSFSDISNDGASLEWFYDIERIEALLPKLQSLRRLDILIWVGALEEPDLEPDRLFGALENARPGMTRFLEKAPNVEELRFKVGGLPRLKFPENSATRLPRQFPINPIDIGSLKFNNLRILSLIEQAFFENELKTFLTSHKDTLRRVKLINCVLHSEHQIWSGIFKLLQTDLWLWSFEFHTDYPSTSYDSTDELRIIPWFRVYGNVRTPDHRCELFPKHDRHKEDNSHHIDFDQAMQVIAILENKIIFENNPELNAEKQDVANRLKLVRQGVSPDNPGVQLEDSQIRLMLRQLVSRELVLKFHGIQPEDVKHELMALGVKGFETEDKAGQLGHPNSHGAAIKSAQRRSESWLKHTAVTTA</sequence>
<evidence type="ECO:0000313" key="2">
    <source>
        <dbReference type="EMBL" id="RVD82719.1"/>
    </source>
</evidence>
<gene>
    <name evidence="2" type="ORF">DFL_007134</name>
</gene>
<dbReference type="RefSeq" id="XP_067488263.1">
    <property type="nucleotide sequence ID" value="XM_067636670.1"/>
</dbReference>
<keyword evidence="3" id="KW-1185">Reference proteome</keyword>
<dbReference type="VEuPathDB" id="FungiDB:DFL_007134"/>